<dbReference type="RefSeq" id="WP_346754102.1">
    <property type="nucleotide sequence ID" value="NZ_JAUJEA010000009.1"/>
</dbReference>
<sequence length="282" mass="33223">MRSVALNLYEQTTFECSRLITRHYSTSFTLGIKTLHRRFHFPIYAIYGFVRYADEIVDTFHEYDKQALLEKFKDDTYKAIHDGISLNPVLHSFQKVANEYKIEHALIDAFLKSMEMDLYKQEYNEQGYSEYIYGSAEVVGLMCLNVFCEGNKQRYEELKEPARKLGAAFQKVNFLRDIQSDFVDRGRTYFPGIDFNNFTRKEKCKIEENISKDFDDAYQGIIKLPKGAKMGVYLAYVYYLKLFKKIQGCPASDIVKQRIRIPDSKKFTLLVQSYVKHRFNFI</sequence>
<dbReference type="SFLD" id="SFLDG01018">
    <property type="entry name" value="Squalene/Phytoene_Synthase_Lik"/>
    <property type="match status" value="1"/>
</dbReference>
<evidence type="ECO:0000256" key="1">
    <source>
        <dbReference type="ARBA" id="ARBA00022679"/>
    </source>
</evidence>
<dbReference type="CDD" id="cd00683">
    <property type="entry name" value="Trans_IPPS_HH"/>
    <property type="match status" value="1"/>
</dbReference>
<dbReference type="EC" id="2.5.1.-" evidence="2"/>
<comment type="caution">
    <text evidence="2">The sequence shown here is derived from an EMBL/GenBank/DDBJ whole genome shotgun (WGS) entry which is preliminary data.</text>
</comment>
<dbReference type="SUPFAM" id="SSF48576">
    <property type="entry name" value="Terpenoid synthases"/>
    <property type="match status" value="1"/>
</dbReference>
<keyword evidence="1 2" id="KW-0808">Transferase</keyword>
<protein>
    <submittedName>
        <fullName evidence="2">Phytoene/squalene synthase family protein</fullName>
        <ecNumber evidence="2">2.5.1.-</ecNumber>
    </submittedName>
</protein>
<dbReference type="Gene3D" id="1.10.600.10">
    <property type="entry name" value="Farnesyl Diphosphate Synthase"/>
    <property type="match status" value="1"/>
</dbReference>
<name>A0ABT8KTJ2_9BACT</name>
<dbReference type="PROSITE" id="PS01045">
    <property type="entry name" value="SQUALEN_PHYTOEN_SYN_2"/>
    <property type="match status" value="1"/>
</dbReference>
<gene>
    <name evidence="2" type="ORF">QQ008_21990</name>
</gene>
<keyword evidence="3" id="KW-1185">Reference proteome</keyword>
<dbReference type="InterPro" id="IPR044843">
    <property type="entry name" value="Trans_IPPS_bact-type"/>
</dbReference>
<dbReference type="InterPro" id="IPR002060">
    <property type="entry name" value="Squ/phyt_synthse"/>
</dbReference>
<dbReference type="EMBL" id="JAUJEA010000009">
    <property type="protein sequence ID" value="MDN5204079.1"/>
    <property type="molecule type" value="Genomic_DNA"/>
</dbReference>
<dbReference type="GO" id="GO:0016740">
    <property type="term" value="F:transferase activity"/>
    <property type="evidence" value="ECO:0007669"/>
    <property type="project" value="UniProtKB-KW"/>
</dbReference>
<dbReference type="Pfam" id="PF00494">
    <property type="entry name" value="SQS_PSY"/>
    <property type="match status" value="1"/>
</dbReference>
<proteinExistence type="predicted"/>
<dbReference type="InterPro" id="IPR033904">
    <property type="entry name" value="Trans_IPPS_HH"/>
</dbReference>
<accession>A0ABT8KTJ2</accession>
<evidence type="ECO:0000313" key="3">
    <source>
        <dbReference type="Proteomes" id="UP001172082"/>
    </source>
</evidence>
<dbReference type="Proteomes" id="UP001172082">
    <property type="component" value="Unassembled WGS sequence"/>
</dbReference>
<dbReference type="InterPro" id="IPR019845">
    <property type="entry name" value="Squalene/phytoene_synthase_CS"/>
</dbReference>
<reference evidence="2" key="1">
    <citation type="submission" date="2023-06" db="EMBL/GenBank/DDBJ databases">
        <title>Genomic of Parafulvivirga corallium.</title>
        <authorList>
            <person name="Wang G."/>
        </authorList>
    </citation>
    <scope>NUCLEOTIDE SEQUENCE</scope>
    <source>
        <strain evidence="2">BMA10</strain>
    </source>
</reference>
<dbReference type="SFLD" id="SFLDS00005">
    <property type="entry name" value="Isoprenoid_Synthase_Type_I"/>
    <property type="match status" value="1"/>
</dbReference>
<dbReference type="PANTHER" id="PTHR31480">
    <property type="entry name" value="BIFUNCTIONAL LYCOPENE CYCLASE/PHYTOENE SYNTHASE"/>
    <property type="match status" value="1"/>
</dbReference>
<dbReference type="InterPro" id="IPR008949">
    <property type="entry name" value="Isoprenoid_synthase_dom_sf"/>
</dbReference>
<dbReference type="SFLD" id="SFLDG01212">
    <property type="entry name" value="Phytoene_synthase_like"/>
    <property type="match status" value="1"/>
</dbReference>
<organism evidence="2 3">
    <name type="scientific">Splendidivirga corallicola</name>
    <dbReference type="NCBI Taxonomy" id="3051826"/>
    <lineage>
        <taxon>Bacteria</taxon>
        <taxon>Pseudomonadati</taxon>
        <taxon>Bacteroidota</taxon>
        <taxon>Cytophagia</taxon>
        <taxon>Cytophagales</taxon>
        <taxon>Splendidivirgaceae</taxon>
        <taxon>Splendidivirga</taxon>
    </lineage>
</organism>
<evidence type="ECO:0000313" key="2">
    <source>
        <dbReference type="EMBL" id="MDN5204079.1"/>
    </source>
</evidence>